<evidence type="ECO:0000313" key="1">
    <source>
        <dbReference type="EMBL" id="KAF1993883.1"/>
    </source>
</evidence>
<keyword evidence="2" id="KW-1185">Reference proteome</keyword>
<dbReference type="AlphaFoldDB" id="A0A6A5VWG0"/>
<protein>
    <submittedName>
        <fullName evidence="1">Uncharacterized protein</fullName>
    </submittedName>
</protein>
<accession>A0A6A5VWG0</accession>
<gene>
    <name evidence="1" type="ORF">P154DRAFT_49099</name>
</gene>
<dbReference type="EMBL" id="ML977681">
    <property type="protein sequence ID" value="KAF1993883.1"/>
    <property type="molecule type" value="Genomic_DNA"/>
</dbReference>
<sequence length="214" mass="23743">MAGVEGLRLTVLTVSFNVSRSTCLLHTTIPNRRTRTEALLKRYHSLLHLLCWPPMHPVLTVPKCNCASVIMLLPPGFKEPPSSLGHHTLPILIICYASEKLPVTDNLNFTLLSRLSREGGVDINPYTTRSGAQFTSSRNSHLAALIGHALKDAPNLASSHCCLHLETTWLHSMRIFLRSCSFVQHPNTDTAVSPFHHSRGVGLKKEFGFGQRAY</sequence>
<organism evidence="1 2">
    <name type="scientific">Amniculicola lignicola CBS 123094</name>
    <dbReference type="NCBI Taxonomy" id="1392246"/>
    <lineage>
        <taxon>Eukaryota</taxon>
        <taxon>Fungi</taxon>
        <taxon>Dikarya</taxon>
        <taxon>Ascomycota</taxon>
        <taxon>Pezizomycotina</taxon>
        <taxon>Dothideomycetes</taxon>
        <taxon>Pleosporomycetidae</taxon>
        <taxon>Pleosporales</taxon>
        <taxon>Amniculicolaceae</taxon>
        <taxon>Amniculicola</taxon>
    </lineage>
</organism>
<dbReference type="Proteomes" id="UP000799779">
    <property type="component" value="Unassembled WGS sequence"/>
</dbReference>
<evidence type="ECO:0000313" key="2">
    <source>
        <dbReference type="Proteomes" id="UP000799779"/>
    </source>
</evidence>
<reference evidence="1" key="1">
    <citation type="journal article" date="2020" name="Stud. Mycol.">
        <title>101 Dothideomycetes genomes: a test case for predicting lifestyles and emergence of pathogens.</title>
        <authorList>
            <person name="Haridas S."/>
            <person name="Albert R."/>
            <person name="Binder M."/>
            <person name="Bloem J."/>
            <person name="Labutti K."/>
            <person name="Salamov A."/>
            <person name="Andreopoulos B."/>
            <person name="Baker S."/>
            <person name="Barry K."/>
            <person name="Bills G."/>
            <person name="Bluhm B."/>
            <person name="Cannon C."/>
            <person name="Castanera R."/>
            <person name="Culley D."/>
            <person name="Daum C."/>
            <person name="Ezra D."/>
            <person name="Gonzalez J."/>
            <person name="Henrissat B."/>
            <person name="Kuo A."/>
            <person name="Liang C."/>
            <person name="Lipzen A."/>
            <person name="Lutzoni F."/>
            <person name="Magnuson J."/>
            <person name="Mondo S."/>
            <person name="Nolan M."/>
            <person name="Ohm R."/>
            <person name="Pangilinan J."/>
            <person name="Park H.-J."/>
            <person name="Ramirez L."/>
            <person name="Alfaro M."/>
            <person name="Sun H."/>
            <person name="Tritt A."/>
            <person name="Yoshinaga Y."/>
            <person name="Zwiers L.-H."/>
            <person name="Turgeon B."/>
            <person name="Goodwin S."/>
            <person name="Spatafora J."/>
            <person name="Crous P."/>
            <person name="Grigoriev I."/>
        </authorList>
    </citation>
    <scope>NUCLEOTIDE SEQUENCE</scope>
    <source>
        <strain evidence="1">CBS 123094</strain>
    </source>
</reference>
<proteinExistence type="predicted"/>
<name>A0A6A5VWG0_9PLEO</name>